<dbReference type="Proteomes" id="UP000184749">
    <property type="component" value="Plasmid pRgalIE4872d"/>
</dbReference>
<proteinExistence type="predicted"/>
<gene>
    <name evidence="1" type="ORF">IE4872_PD00808</name>
</gene>
<organism evidence="1 2">
    <name type="scientific">Rhizobium gallicum</name>
    <dbReference type="NCBI Taxonomy" id="56730"/>
    <lineage>
        <taxon>Bacteria</taxon>
        <taxon>Pseudomonadati</taxon>
        <taxon>Pseudomonadota</taxon>
        <taxon>Alphaproteobacteria</taxon>
        <taxon>Hyphomicrobiales</taxon>
        <taxon>Rhizobiaceae</taxon>
        <taxon>Rhizobium/Agrobacterium group</taxon>
        <taxon>Rhizobium</taxon>
    </lineage>
</organism>
<evidence type="ECO:0000313" key="2">
    <source>
        <dbReference type="Proteomes" id="UP000184749"/>
    </source>
</evidence>
<reference evidence="1 2" key="1">
    <citation type="submission" date="2016-09" db="EMBL/GenBank/DDBJ databases">
        <title>The complete genome sequences of Rhizobium gallicum, symbiovars gallicum and phaseoli, symbionts associated to common bean (Phaseolus vulgaris).</title>
        <authorList>
            <person name="Bustos P."/>
            <person name="Santamaria R.I."/>
            <person name="Perez-Carrascal O.M."/>
            <person name="Juarez S."/>
            <person name="Lozano L."/>
            <person name="Martinez-Flores I."/>
            <person name="Martinez-Romero E."/>
            <person name="Cevallos M."/>
            <person name="Romero D."/>
            <person name="Davila G."/>
            <person name="Gonzalez V."/>
        </authorList>
    </citation>
    <scope>NUCLEOTIDE SEQUENCE [LARGE SCALE GENOMIC DNA]</scope>
    <source>
        <strain evidence="1 2">IE4872</strain>
        <plasmid evidence="2">prgalie4872d</plasmid>
    </source>
</reference>
<sequence>MLVAKIRCGGALKGAARVTMSLLRFQPFGFLISPARPAAWLSENCERPEFRPGGRQLR</sequence>
<dbReference type="AlphaFoldDB" id="A0A1L5NTY8"/>
<accession>A0A1L5NTY8</accession>
<name>A0A1L5NTY8_9HYPH</name>
<protein>
    <submittedName>
        <fullName evidence="1">Uncharacterized protein</fullName>
    </submittedName>
</protein>
<evidence type="ECO:0000313" key="1">
    <source>
        <dbReference type="EMBL" id="APO71338.1"/>
    </source>
</evidence>
<geneLocation type="plasmid" evidence="2">
    <name>prgalie4872d</name>
</geneLocation>
<keyword evidence="1" id="KW-0614">Plasmid</keyword>
<dbReference type="EMBL" id="CP017105">
    <property type="protein sequence ID" value="APO71338.1"/>
    <property type="molecule type" value="Genomic_DNA"/>
</dbReference>